<geneLocation type="plasmid" evidence="1 2">
    <name>p410-lp97</name>
</geneLocation>
<dbReference type="EMBL" id="CP114638">
    <property type="protein sequence ID" value="WAZ91461.1"/>
    <property type="molecule type" value="Genomic_DNA"/>
</dbReference>
<dbReference type="Pfam" id="PF04645">
    <property type="entry name" value="DUF603"/>
    <property type="match status" value="1"/>
</dbReference>
<sequence>MSRLKKTYNDYIVYFKEGRLKDAEIAKELGVSRVNVGKMRRKWKSLKDESNYVTSTSKLTISEDTFNNMLARSLETETHANRLKNQVEIEKNNIALTFLSSFNKYCQLELQDDVKQVDKLHNEILQCRKDIINADSNDSFSLNLKISELKELEKKLKLEKWICVIKCSSNLNLLLILLNTKNNLWIYTRAVCLLNTEKNININMGLIYKITLSLKV</sequence>
<evidence type="ECO:0000313" key="2">
    <source>
        <dbReference type="Proteomes" id="UP001164544"/>
    </source>
</evidence>
<dbReference type="InterPro" id="IPR006739">
    <property type="entry name" value="DUF603"/>
</dbReference>
<dbReference type="AlphaFoldDB" id="A0AAQ3AGG5"/>
<protein>
    <submittedName>
        <fullName evidence="1">DUF603 domain-containing protein</fullName>
    </submittedName>
</protein>
<gene>
    <name evidence="1" type="ORF">O5398_04865</name>
</gene>
<reference evidence="1" key="1">
    <citation type="submission" date="2022-12" db="EMBL/GenBank/DDBJ databases">
        <title>B. miyamotoi WGS.</title>
        <authorList>
            <person name="Kuleshov K.V."/>
            <person name="Hoornstra D."/>
            <person name="Hovius J.W."/>
            <person name="Platonov A.E."/>
            <person name="Telford S.R. III."/>
        </authorList>
    </citation>
    <scope>NUCLEOTIDE SEQUENCE</scope>
    <source>
        <strain evidence="1">410</strain>
        <plasmid evidence="1">p410-lp97</plasmid>
    </source>
</reference>
<evidence type="ECO:0000313" key="1">
    <source>
        <dbReference type="EMBL" id="WAZ91461.1"/>
    </source>
</evidence>
<proteinExistence type="predicted"/>
<organism evidence="1 2">
    <name type="scientific">Borrelia miyamotoi</name>
    <dbReference type="NCBI Taxonomy" id="47466"/>
    <lineage>
        <taxon>Bacteria</taxon>
        <taxon>Pseudomonadati</taxon>
        <taxon>Spirochaetota</taxon>
        <taxon>Spirochaetia</taxon>
        <taxon>Spirochaetales</taxon>
        <taxon>Borreliaceae</taxon>
        <taxon>Borrelia</taxon>
    </lineage>
</organism>
<dbReference type="Proteomes" id="UP001164544">
    <property type="component" value="Plasmid p410-lp97"/>
</dbReference>
<name>A0AAQ3AGG5_9SPIR</name>
<keyword evidence="1" id="KW-0614">Plasmid</keyword>
<accession>A0AAQ3AGG5</accession>
<dbReference type="RefSeq" id="WP_209291676.1">
    <property type="nucleotide sequence ID" value="NZ_CP017130.1"/>
</dbReference>